<dbReference type="InterPro" id="IPR011009">
    <property type="entry name" value="Kinase-like_dom_sf"/>
</dbReference>
<dbReference type="InParanoid" id="S8EP22"/>
<dbReference type="HOGENOM" id="CLU_1510641_0_0_1"/>
<evidence type="ECO:0008006" key="3">
    <source>
        <dbReference type="Google" id="ProtNLM"/>
    </source>
</evidence>
<sequence length="178" mass="20035">MHPVHGRRDFSRVYHGWYHAAPTDPNASARQGEVAIKWARGAAHIGELKREWENYESMKELQGKIVPKLFDYFIEKIEGVKVACLVMQWCGGMPSADHKVFITQKLELVCALHKRGWAHGNLPADDSHHFVVDPSDVTGNPLRIVDLTCAFQHACLSDPCATSCREVDNFAAMRLVNL</sequence>
<evidence type="ECO:0000313" key="1">
    <source>
        <dbReference type="EMBL" id="EPT04759.1"/>
    </source>
</evidence>
<accession>S8EP22</accession>
<name>S8EP22_FOMSC</name>
<dbReference type="EMBL" id="KE504125">
    <property type="protein sequence ID" value="EPT04759.1"/>
    <property type="molecule type" value="Genomic_DNA"/>
</dbReference>
<dbReference type="STRING" id="743788.S8EP22"/>
<dbReference type="Proteomes" id="UP000015241">
    <property type="component" value="Unassembled WGS sequence"/>
</dbReference>
<dbReference type="OrthoDB" id="2751906at2759"/>
<protein>
    <recommendedName>
        <fullName evidence="3">Protein kinase domain-containing protein</fullName>
    </recommendedName>
</protein>
<dbReference type="AlphaFoldDB" id="S8EP22"/>
<proteinExistence type="predicted"/>
<gene>
    <name evidence="1" type="ORF">FOMPIDRAFT_1112327</name>
</gene>
<organism evidence="1 2">
    <name type="scientific">Fomitopsis schrenkii</name>
    <name type="common">Brown rot fungus</name>
    <dbReference type="NCBI Taxonomy" id="2126942"/>
    <lineage>
        <taxon>Eukaryota</taxon>
        <taxon>Fungi</taxon>
        <taxon>Dikarya</taxon>
        <taxon>Basidiomycota</taxon>
        <taxon>Agaricomycotina</taxon>
        <taxon>Agaricomycetes</taxon>
        <taxon>Polyporales</taxon>
        <taxon>Fomitopsis</taxon>
    </lineage>
</organism>
<keyword evidence="2" id="KW-1185">Reference proteome</keyword>
<dbReference type="SUPFAM" id="SSF56112">
    <property type="entry name" value="Protein kinase-like (PK-like)"/>
    <property type="match status" value="1"/>
</dbReference>
<reference evidence="1 2" key="1">
    <citation type="journal article" date="2012" name="Science">
        <title>The Paleozoic origin of enzymatic lignin decomposition reconstructed from 31 fungal genomes.</title>
        <authorList>
            <person name="Floudas D."/>
            <person name="Binder M."/>
            <person name="Riley R."/>
            <person name="Barry K."/>
            <person name="Blanchette R.A."/>
            <person name="Henrissat B."/>
            <person name="Martinez A.T."/>
            <person name="Otillar R."/>
            <person name="Spatafora J.W."/>
            <person name="Yadav J.S."/>
            <person name="Aerts A."/>
            <person name="Benoit I."/>
            <person name="Boyd A."/>
            <person name="Carlson A."/>
            <person name="Copeland A."/>
            <person name="Coutinho P.M."/>
            <person name="de Vries R.P."/>
            <person name="Ferreira P."/>
            <person name="Findley K."/>
            <person name="Foster B."/>
            <person name="Gaskell J."/>
            <person name="Glotzer D."/>
            <person name="Gorecki P."/>
            <person name="Heitman J."/>
            <person name="Hesse C."/>
            <person name="Hori C."/>
            <person name="Igarashi K."/>
            <person name="Jurgens J.A."/>
            <person name="Kallen N."/>
            <person name="Kersten P."/>
            <person name="Kohler A."/>
            <person name="Kuees U."/>
            <person name="Kumar T.K.A."/>
            <person name="Kuo A."/>
            <person name="LaButti K."/>
            <person name="Larrondo L.F."/>
            <person name="Lindquist E."/>
            <person name="Ling A."/>
            <person name="Lombard V."/>
            <person name="Lucas S."/>
            <person name="Lundell T."/>
            <person name="Martin R."/>
            <person name="McLaughlin D.J."/>
            <person name="Morgenstern I."/>
            <person name="Morin E."/>
            <person name="Murat C."/>
            <person name="Nagy L.G."/>
            <person name="Nolan M."/>
            <person name="Ohm R.A."/>
            <person name="Patyshakuliyeva A."/>
            <person name="Rokas A."/>
            <person name="Ruiz-Duenas F.J."/>
            <person name="Sabat G."/>
            <person name="Salamov A."/>
            <person name="Samejima M."/>
            <person name="Schmutz J."/>
            <person name="Slot J.C."/>
            <person name="St John F."/>
            <person name="Stenlid J."/>
            <person name="Sun H."/>
            <person name="Sun S."/>
            <person name="Syed K."/>
            <person name="Tsang A."/>
            <person name="Wiebenga A."/>
            <person name="Young D."/>
            <person name="Pisabarro A."/>
            <person name="Eastwood D.C."/>
            <person name="Martin F."/>
            <person name="Cullen D."/>
            <person name="Grigoriev I.V."/>
            <person name="Hibbett D.S."/>
        </authorList>
    </citation>
    <scope>NUCLEOTIDE SEQUENCE</scope>
    <source>
        <strain evidence="2">FP-58527</strain>
    </source>
</reference>
<evidence type="ECO:0000313" key="2">
    <source>
        <dbReference type="Proteomes" id="UP000015241"/>
    </source>
</evidence>